<sequence length="86" mass="9565">MRTTVTLDPDTESLVRRLMKERGISFKQALNDAIRAGDPGRPRPGADGPHTVVRNLGTPTVNLDRALQLAAEMEDEEIVRRMRVGK</sequence>
<name>A0ABZ3FT20_9ACTN</name>
<dbReference type="EMBL" id="CP154795">
    <property type="protein sequence ID" value="XAN07716.1"/>
    <property type="molecule type" value="Genomic_DNA"/>
</dbReference>
<accession>A0ABZ3FT20</accession>
<keyword evidence="3" id="KW-1185">Reference proteome</keyword>
<evidence type="ECO:0000256" key="1">
    <source>
        <dbReference type="SAM" id="MobiDB-lite"/>
    </source>
</evidence>
<dbReference type="Proteomes" id="UP001442841">
    <property type="component" value="Chromosome"/>
</dbReference>
<feature type="compositionally biased region" description="Low complexity" evidence="1">
    <location>
        <begin position="37"/>
        <end position="49"/>
    </location>
</feature>
<dbReference type="RefSeq" id="WP_425309171.1">
    <property type="nucleotide sequence ID" value="NZ_CP154795.1"/>
</dbReference>
<protein>
    <recommendedName>
        <fullName evidence="4">Antitoxin</fullName>
    </recommendedName>
</protein>
<organism evidence="2 3">
    <name type="scientific">Ammonicoccus fulvus</name>
    <dbReference type="NCBI Taxonomy" id="3138240"/>
    <lineage>
        <taxon>Bacteria</taxon>
        <taxon>Bacillati</taxon>
        <taxon>Actinomycetota</taxon>
        <taxon>Actinomycetes</taxon>
        <taxon>Propionibacteriales</taxon>
        <taxon>Propionibacteriaceae</taxon>
        <taxon>Ammonicoccus</taxon>
    </lineage>
</organism>
<proteinExistence type="predicted"/>
<reference evidence="2 3" key="1">
    <citation type="submission" date="2024-04" db="EMBL/GenBank/DDBJ databases">
        <title>Isolation of an actinomycete strain from pig manure.</title>
        <authorList>
            <person name="Gong T."/>
            <person name="Yu Z."/>
            <person name="An M."/>
            <person name="Wei C."/>
            <person name="Yang W."/>
            <person name="Liu L."/>
        </authorList>
    </citation>
    <scope>NUCLEOTIDE SEQUENCE [LARGE SCALE GENOMIC DNA]</scope>
    <source>
        <strain evidence="2 3">ZF39</strain>
    </source>
</reference>
<evidence type="ECO:0008006" key="4">
    <source>
        <dbReference type="Google" id="ProtNLM"/>
    </source>
</evidence>
<gene>
    <name evidence="2" type="ORF">AADG42_10525</name>
</gene>
<feature type="region of interest" description="Disordered" evidence="1">
    <location>
        <begin position="37"/>
        <end position="56"/>
    </location>
</feature>
<evidence type="ECO:0000313" key="3">
    <source>
        <dbReference type="Proteomes" id="UP001442841"/>
    </source>
</evidence>
<evidence type="ECO:0000313" key="2">
    <source>
        <dbReference type="EMBL" id="XAN07716.1"/>
    </source>
</evidence>